<keyword evidence="2" id="KW-0547">Nucleotide-binding</keyword>
<dbReference type="Gene3D" id="3.40.50.300">
    <property type="entry name" value="P-loop containing nucleotide triphosphate hydrolases"/>
    <property type="match status" value="1"/>
</dbReference>
<accession>A0A0J9SDR6</accession>
<dbReference type="PANTHER" id="PTHR11089">
    <property type="entry name" value="GTP-BINDING PROTEIN-RELATED"/>
    <property type="match status" value="1"/>
</dbReference>
<evidence type="ECO:0000256" key="1">
    <source>
        <dbReference type="ARBA" id="ARBA00004123"/>
    </source>
</evidence>
<protein>
    <recommendedName>
        <fullName evidence="5">Guanine nucleotide-binding protein-like 3 N-terminal domain-containing protein</fullName>
    </recommendedName>
</protein>
<evidence type="ECO:0000313" key="7">
    <source>
        <dbReference type="Proteomes" id="UP000053562"/>
    </source>
</evidence>
<dbReference type="Pfam" id="PF08701">
    <property type="entry name" value="GN3L_Grn1"/>
    <property type="match status" value="1"/>
</dbReference>
<dbReference type="InterPro" id="IPR027417">
    <property type="entry name" value="P-loop_NTPase"/>
</dbReference>
<dbReference type="PANTHER" id="PTHR11089:SF30">
    <property type="entry name" value="GUANINE NUCLEOTIDE-BINDING PROTEIN-LIKE 3 HOMOLOG"/>
    <property type="match status" value="1"/>
</dbReference>
<reference evidence="6 7" key="1">
    <citation type="submission" date="2011-08" db="EMBL/GenBank/DDBJ databases">
        <title>The Genome Sequence of Plasmodium vivax India VII.</title>
        <authorList>
            <consortium name="The Broad Institute Genome Sequencing Platform"/>
            <consortium name="The Broad Institute Genome Sequencing Center for Infectious Disease"/>
            <person name="Neafsey D."/>
            <person name="Carlton J."/>
            <person name="Barnwell J."/>
            <person name="Collins W."/>
            <person name="Escalante A."/>
            <person name="Mullikin J."/>
            <person name="Saul A."/>
            <person name="Guigo R."/>
            <person name="Camara F."/>
            <person name="Young S.K."/>
            <person name="Zeng Q."/>
            <person name="Gargeya S."/>
            <person name="Fitzgerald M."/>
            <person name="Haas B."/>
            <person name="Abouelleil A."/>
            <person name="Alvarado L."/>
            <person name="Arachchi H.M."/>
            <person name="Berlin A."/>
            <person name="Brown A."/>
            <person name="Chapman S.B."/>
            <person name="Chen Z."/>
            <person name="Dunbar C."/>
            <person name="Freedman E."/>
            <person name="Gearin G."/>
            <person name="Gellesch M."/>
            <person name="Goldberg J."/>
            <person name="Griggs A."/>
            <person name="Gujja S."/>
            <person name="Heiman D."/>
            <person name="Howarth C."/>
            <person name="Larson L."/>
            <person name="Lui A."/>
            <person name="MacDonald P.J.P."/>
            <person name="Montmayeur A."/>
            <person name="Murphy C."/>
            <person name="Neiman D."/>
            <person name="Pearson M."/>
            <person name="Priest M."/>
            <person name="Roberts A."/>
            <person name="Saif S."/>
            <person name="Shea T."/>
            <person name="Shenoy N."/>
            <person name="Sisk P."/>
            <person name="Stolte C."/>
            <person name="Sykes S."/>
            <person name="Wortman J."/>
            <person name="Nusbaum C."/>
            <person name="Birren B."/>
        </authorList>
    </citation>
    <scope>NUCLEOTIDE SEQUENCE [LARGE SCALE GENOMIC DNA]</scope>
    <source>
        <strain evidence="6 7">India VII</strain>
    </source>
</reference>
<dbReference type="SUPFAM" id="SSF52540">
    <property type="entry name" value="P-loop containing nucleoside triphosphate hydrolases"/>
    <property type="match status" value="1"/>
</dbReference>
<name>A0A0J9SDR6_PLAVI</name>
<dbReference type="GO" id="GO:0005525">
    <property type="term" value="F:GTP binding"/>
    <property type="evidence" value="ECO:0007669"/>
    <property type="project" value="UniProtKB-KW"/>
</dbReference>
<dbReference type="EMBL" id="KQ234304">
    <property type="protein sequence ID" value="KMZ80082.1"/>
    <property type="molecule type" value="Genomic_DNA"/>
</dbReference>
<dbReference type="Proteomes" id="UP000053562">
    <property type="component" value="Unassembled WGS sequence"/>
</dbReference>
<evidence type="ECO:0000256" key="2">
    <source>
        <dbReference type="ARBA" id="ARBA00022741"/>
    </source>
</evidence>
<feature type="domain" description="Guanine nucleotide-binding protein-like 3 N-terminal" evidence="5">
    <location>
        <begin position="13"/>
        <end position="78"/>
    </location>
</feature>
<organism evidence="6 7">
    <name type="scientific">Plasmodium vivax India VII</name>
    <dbReference type="NCBI Taxonomy" id="1077284"/>
    <lineage>
        <taxon>Eukaryota</taxon>
        <taxon>Sar</taxon>
        <taxon>Alveolata</taxon>
        <taxon>Apicomplexa</taxon>
        <taxon>Aconoidasida</taxon>
        <taxon>Haemosporida</taxon>
        <taxon>Plasmodiidae</taxon>
        <taxon>Plasmodium</taxon>
        <taxon>Plasmodium (Plasmodium)</taxon>
    </lineage>
</organism>
<comment type="subcellular location">
    <subcellularLocation>
        <location evidence="1">Nucleus</location>
    </subcellularLocation>
</comment>
<dbReference type="AlphaFoldDB" id="A0A0J9SDR6"/>
<evidence type="ECO:0000259" key="5">
    <source>
        <dbReference type="Pfam" id="PF08701"/>
    </source>
</evidence>
<proteinExistence type="predicted"/>
<keyword evidence="4" id="KW-0539">Nucleus</keyword>
<dbReference type="InterPro" id="IPR014813">
    <property type="entry name" value="Gnl3_N_dom"/>
</dbReference>
<dbReference type="GO" id="GO:0005730">
    <property type="term" value="C:nucleolus"/>
    <property type="evidence" value="ECO:0007669"/>
    <property type="project" value="TreeGrafter"/>
</dbReference>
<evidence type="ECO:0000256" key="3">
    <source>
        <dbReference type="ARBA" id="ARBA00023134"/>
    </source>
</evidence>
<gene>
    <name evidence="6" type="ORF">PVIIG_01862</name>
</gene>
<evidence type="ECO:0000256" key="4">
    <source>
        <dbReference type="ARBA" id="ARBA00023242"/>
    </source>
</evidence>
<keyword evidence="3" id="KW-0342">GTP-binding</keyword>
<evidence type="ECO:0000313" key="6">
    <source>
        <dbReference type="EMBL" id="KMZ80082.1"/>
    </source>
</evidence>
<dbReference type="InterPro" id="IPR050755">
    <property type="entry name" value="TRAFAC_YlqF/YawG_RiboMat"/>
</dbReference>
<sequence length="533" mass="61064">MVKLGKTSKRQPLKQKYAITKKVAAHKKKLKKIIKKTKIHNRRSTKKSMKIPECIFKKEILTNIKLISSKKRNKSNADDDTCKEVKLEQHDDCTLQNMMFQLDISSEGVSHGELINIPCGALLNVPADGSTVDGSTTCGSAPVGEANPGVTPLYNYFDLNFAAKMHLFEKAKEERYPSLNEKYLHVDNLLEIIRNCDALFYIIDVRNPLVYLEEDIISFIKLCKKEVILILNKCDLVEVPLLQQWLHFFRNSFLTIPFICYERQNMSYLVVGGNNAAPKLAPSRSNNVPKDSTNYKVTVRSLLKSLFNTDRKITYGVVGHTYTGRISFTQSVLSAFGCSNRLNKTTVINLEENINLNTKCGIILRKDLQGIGLIKRLHVLSNKERLTFLSQFLLNLTGKNLLKMVSLINMEEIAYEYRSHFGKNRDKLEKLEKKKEIINLILLKDPKEEPENKNINFKNMTKLYNKLFLNKIAYYVIPKTKLTLSPERTSDSVGHFSSAALDVYPKIDDFVFSQERKFGDFIIIKSDQMRCQP</sequence>
<dbReference type="OrthoDB" id="391988at2759"/>